<gene>
    <name evidence="5" type="ORF">WQQ_01080</name>
    <name evidence="6" type="ORF">WQQ_02950</name>
    <name evidence="7" type="ORF">WQQ_05130</name>
    <name evidence="8" type="ORF">WQQ_15430</name>
    <name evidence="9" type="ORF">WQQ_21510</name>
    <name evidence="10" type="ORF">WQQ_21560</name>
</gene>
<proteinExistence type="predicted"/>
<dbReference type="InterPro" id="IPR024474">
    <property type="entry name" value="Znf_dom_IS66"/>
</dbReference>
<dbReference type="AlphaFoldDB" id="I8T8S5"/>
<dbReference type="NCBIfam" id="NF033517">
    <property type="entry name" value="transpos_IS66"/>
    <property type="match status" value="1"/>
</dbReference>
<dbReference type="Proteomes" id="UP000003704">
    <property type="component" value="Unassembled WGS sequence"/>
</dbReference>
<evidence type="ECO:0000313" key="11">
    <source>
        <dbReference type="Proteomes" id="UP000003704"/>
    </source>
</evidence>
<dbReference type="Pfam" id="PF13005">
    <property type="entry name" value="zf-IS66"/>
    <property type="match status" value="1"/>
</dbReference>
<dbReference type="InterPro" id="IPR039552">
    <property type="entry name" value="IS66_C"/>
</dbReference>
<name>I8T8S5_9GAMM</name>
<evidence type="ECO:0000259" key="4">
    <source>
        <dbReference type="Pfam" id="PF13817"/>
    </source>
</evidence>
<dbReference type="PATRIC" id="fig|1172194.4.peg.106"/>
<dbReference type="PANTHER" id="PTHR33678">
    <property type="entry name" value="BLL1576 PROTEIN"/>
    <property type="match status" value="1"/>
</dbReference>
<accession>I8T8S5</accession>
<feature type="domain" description="Transposase TnpC homeodomain" evidence="3">
    <location>
        <begin position="44"/>
        <end position="110"/>
    </location>
</feature>
<keyword evidence="11" id="KW-1185">Reference proteome</keyword>
<feature type="domain" description="Transposase IS66 zinc-finger binding" evidence="2">
    <location>
        <begin position="117"/>
        <end position="158"/>
    </location>
</feature>
<feature type="domain" description="Transposase IS66 C-terminal" evidence="4">
    <location>
        <begin position="466"/>
        <end position="503"/>
    </location>
</feature>
<evidence type="ECO:0000313" key="6">
    <source>
        <dbReference type="EMBL" id="EIT70158.1"/>
    </source>
</evidence>
<evidence type="ECO:0000313" key="9">
    <source>
        <dbReference type="EMBL" id="EIT72014.1"/>
    </source>
</evidence>
<dbReference type="Pfam" id="PF03050">
    <property type="entry name" value="DDE_Tnp_IS66"/>
    <property type="match status" value="1"/>
</dbReference>
<dbReference type="STRING" id="1172194.WQQ_01080"/>
<evidence type="ECO:0000259" key="3">
    <source>
        <dbReference type="Pfam" id="PF13007"/>
    </source>
</evidence>
<evidence type="ECO:0000313" key="8">
    <source>
        <dbReference type="EMBL" id="EIT71406.1"/>
    </source>
</evidence>
<dbReference type="RefSeq" id="WP_007183254.1">
    <property type="nucleotide sequence ID" value="NZ_AKGD01000001.1"/>
</dbReference>
<evidence type="ECO:0000313" key="5">
    <source>
        <dbReference type="EMBL" id="EIT69971.1"/>
    </source>
</evidence>
<dbReference type="EMBL" id="AKGD01000001">
    <property type="protein sequence ID" value="EIT71406.1"/>
    <property type="molecule type" value="Genomic_DNA"/>
</dbReference>
<dbReference type="InterPro" id="IPR052344">
    <property type="entry name" value="Transposase-related"/>
</dbReference>
<dbReference type="Pfam" id="PF13007">
    <property type="entry name" value="LZ_Tnp_IS66"/>
    <property type="match status" value="1"/>
</dbReference>
<protein>
    <submittedName>
        <fullName evidence="6">Transposase IS66</fullName>
    </submittedName>
</protein>
<dbReference type="EMBL" id="AKGD01000001">
    <property type="protein sequence ID" value="EIT72019.1"/>
    <property type="molecule type" value="Genomic_DNA"/>
</dbReference>
<reference evidence="6 11" key="1">
    <citation type="journal article" date="2012" name="J. Bacteriol.">
        <title>Genome Sequence of n-Alkane-Degrading Hydrocarboniphaga effusa Strain AP103T (ATCC BAA-332T).</title>
        <authorList>
            <person name="Chang H.K."/>
            <person name="Zylstra G.J."/>
            <person name="Chae J.C."/>
        </authorList>
    </citation>
    <scope>NUCLEOTIDE SEQUENCE [LARGE SCALE GENOMIC DNA]</scope>
    <source>
        <strain evidence="6 11">AP103</strain>
    </source>
</reference>
<reference evidence="6" key="2">
    <citation type="submission" date="2012-05" db="EMBL/GenBank/DDBJ databases">
        <authorList>
            <person name="Park J.-H."/>
            <person name="Zylstra G.J."/>
            <person name="Chae J.-C."/>
        </authorList>
    </citation>
    <scope>NUCLEOTIDE SEQUENCE</scope>
    <source>
        <strain evidence="6">AP103</strain>
    </source>
</reference>
<feature type="domain" description="Transposase IS66 central" evidence="1">
    <location>
        <begin position="173"/>
        <end position="458"/>
    </location>
</feature>
<comment type="caution">
    <text evidence="6">The sequence shown here is derived from an EMBL/GenBank/DDBJ whole genome shotgun (WGS) entry which is preliminary data.</text>
</comment>
<sequence length="511" mass="56134">MLDAPESDLPDTVEALRALVQSHAAELSTLRSVLRHRDAQIDKLLIQLARLKRMQFGAKSEKLDREIEQLELLIEELQTPDAVPVVSAATEARQKPARKPLPDHLPRESIVHAPASACPDCGGALRPIGEDVSEMLDYVPAHWKVIQHVRPKCACDACSRIVQASAPSRPIARGLAGAGLLAHVLVSKYGDSLPLYRQSEIYAREGVEIERSTLAEWVGGSAALLAPLVERIAAHVMSATKIHADDTPVPVLAPGNGKTKTGRLWTYVRDDRPAGSQTPAAVLFRYTPDRKGEHPKRHLSRFEGTLQADGYAGFHHLYGGGKIQEAACWAHVRRKFFDIHQANASPIAKQALDRIGALYVVEQDIRGKPAQERKAQRQSRAGPLLQELKGWFDQTVGTLSTKSELAKAIRYATSRWPALTRYRDDGNLEIDNNAAERSLRVVALGRKNFLFCGSDAGGVRAAAIYSLIGTAKLNGLNPEAYLRHVLDRIADHSINKLDELLPWNVAAQLPL</sequence>
<dbReference type="EMBL" id="AKGD01000001">
    <property type="protein sequence ID" value="EIT70376.1"/>
    <property type="molecule type" value="Genomic_DNA"/>
</dbReference>
<dbReference type="EMBL" id="AKGD01000001">
    <property type="protein sequence ID" value="EIT70158.1"/>
    <property type="molecule type" value="Genomic_DNA"/>
</dbReference>
<dbReference type="OrthoDB" id="9800877at2"/>
<dbReference type="EMBL" id="AKGD01000001">
    <property type="protein sequence ID" value="EIT69971.1"/>
    <property type="molecule type" value="Genomic_DNA"/>
</dbReference>
<dbReference type="EMBL" id="AKGD01000001">
    <property type="protein sequence ID" value="EIT72014.1"/>
    <property type="molecule type" value="Genomic_DNA"/>
</dbReference>
<dbReference type="Pfam" id="PF13817">
    <property type="entry name" value="DDE_Tnp_IS66_C"/>
    <property type="match status" value="1"/>
</dbReference>
<organism evidence="6 11">
    <name type="scientific">Hydrocarboniphaga effusa AP103</name>
    <dbReference type="NCBI Taxonomy" id="1172194"/>
    <lineage>
        <taxon>Bacteria</taxon>
        <taxon>Pseudomonadati</taxon>
        <taxon>Pseudomonadota</taxon>
        <taxon>Gammaproteobacteria</taxon>
        <taxon>Nevskiales</taxon>
        <taxon>Nevskiaceae</taxon>
        <taxon>Hydrocarboniphaga</taxon>
    </lineage>
</organism>
<dbReference type="PANTHER" id="PTHR33678:SF1">
    <property type="entry name" value="BLL1576 PROTEIN"/>
    <property type="match status" value="1"/>
</dbReference>
<evidence type="ECO:0000313" key="10">
    <source>
        <dbReference type="EMBL" id="EIT72019.1"/>
    </source>
</evidence>
<evidence type="ECO:0000313" key="7">
    <source>
        <dbReference type="EMBL" id="EIT70376.1"/>
    </source>
</evidence>
<evidence type="ECO:0000259" key="1">
    <source>
        <dbReference type="Pfam" id="PF03050"/>
    </source>
</evidence>
<evidence type="ECO:0000259" key="2">
    <source>
        <dbReference type="Pfam" id="PF13005"/>
    </source>
</evidence>
<dbReference type="InterPro" id="IPR024463">
    <property type="entry name" value="Transposase_TnpC_homeodom"/>
</dbReference>
<dbReference type="InterPro" id="IPR004291">
    <property type="entry name" value="Transposase_IS66_central"/>
</dbReference>